<sequence>MLILGAGPSGVALACRLTALGWSVALLSAPRAPAWEGMSPRVVEGLRRAGCREAVAAAGGPVRRSAHWNGLASGLNGEHLVERPAFDAALLRDAAAAGVAPLSATVADLRPGPEGWLALDAAGRPLAAGRFLVEARGRRAPRSGGLRDRGPRTVAVARLYQGPHGPDGSAASAAAAFPDGWAWMARLPDGRRMVQVMVDAAAVPARGGLTGLQEQCVAASPEALAWIAGCAPLHDAAARDATAVLRTEVIGPGWLRIGDAAFTGDPLSGHGVHAALSGAFAATAAVNTLLADPGALPLVRRFVEGRCAELFAHGAAVGNAFYRQETRWADRPFWRARAAWPPAPPPPARHGVRHCPVVIGDRIEEREVLVTPQLPRGVLTIEGVELAPLMRLAGQAAGASAAPASAIELARRLGQEPPRVATALAWLGRNGFLGVGGGMPLP</sequence>
<reference evidence="2" key="1">
    <citation type="submission" date="2018-05" db="EMBL/GenBank/DDBJ databases">
        <title>Azospirillum thermophila sp. nov., a novel isolated from hot spring.</title>
        <authorList>
            <person name="Zhao Z."/>
        </authorList>
    </citation>
    <scope>NUCLEOTIDE SEQUENCE [LARGE SCALE GENOMIC DNA]</scope>
    <source>
        <strain evidence="2">CFH 70021</strain>
    </source>
</reference>
<accession>A0A2S2CK60</accession>
<dbReference type="InterPro" id="IPR050816">
    <property type="entry name" value="Flavin-dep_Halogenase_NPB"/>
</dbReference>
<name>A0A2S2CK60_9PROT</name>
<organism evidence="1 2">
    <name type="scientific">Azospirillum thermophilum</name>
    <dbReference type="NCBI Taxonomy" id="2202148"/>
    <lineage>
        <taxon>Bacteria</taxon>
        <taxon>Pseudomonadati</taxon>
        <taxon>Pseudomonadota</taxon>
        <taxon>Alphaproteobacteria</taxon>
        <taxon>Rhodospirillales</taxon>
        <taxon>Azospirillaceae</taxon>
        <taxon>Azospirillum</taxon>
    </lineage>
</organism>
<keyword evidence="2" id="KW-1185">Reference proteome</keyword>
<dbReference type="Gene3D" id="3.50.50.60">
    <property type="entry name" value="FAD/NAD(P)-binding domain"/>
    <property type="match status" value="1"/>
</dbReference>
<protein>
    <submittedName>
        <fullName evidence="1">FAD-dependent oxidoreductase</fullName>
    </submittedName>
</protein>
<proteinExistence type="predicted"/>
<dbReference type="KEGG" id="azz:DEW08_00575"/>
<dbReference type="InterPro" id="IPR036188">
    <property type="entry name" value="FAD/NAD-bd_sf"/>
</dbReference>
<dbReference type="PANTHER" id="PTHR43747">
    <property type="entry name" value="FAD-BINDING PROTEIN"/>
    <property type="match status" value="1"/>
</dbReference>
<dbReference type="EMBL" id="CP029352">
    <property type="protein sequence ID" value="AWK84883.1"/>
    <property type="molecule type" value="Genomic_DNA"/>
</dbReference>
<dbReference type="AlphaFoldDB" id="A0A2S2CK60"/>
<evidence type="ECO:0000313" key="2">
    <source>
        <dbReference type="Proteomes" id="UP000245629"/>
    </source>
</evidence>
<dbReference type="SUPFAM" id="SSF51905">
    <property type="entry name" value="FAD/NAD(P)-binding domain"/>
    <property type="match status" value="1"/>
</dbReference>
<dbReference type="Gene3D" id="3.30.9.100">
    <property type="match status" value="1"/>
</dbReference>
<evidence type="ECO:0000313" key="1">
    <source>
        <dbReference type="EMBL" id="AWK84883.1"/>
    </source>
</evidence>
<gene>
    <name evidence="1" type="ORF">DEW08_00575</name>
</gene>
<dbReference type="PANTHER" id="PTHR43747:SF1">
    <property type="entry name" value="SLR1998 PROTEIN"/>
    <property type="match status" value="1"/>
</dbReference>
<dbReference type="Proteomes" id="UP000245629">
    <property type="component" value="Chromosome 1"/>
</dbReference>